<evidence type="ECO:0000256" key="3">
    <source>
        <dbReference type="ARBA" id="ARBA00022553"/>
    </source>
</evidence>
<dbReference type="SUPFAM" id="SSF53738">
    <property type="entry name" value="Phosphoglucomutase, first 3 domains"/>
    <property type="match status" value="2"/>
</dbReference>
<feature type="domain" description="Alpha-D-phosphohexomutase alpha/beta/alpha" evidence="9">
    <location>
        <begin position="58"/>
        <end position="198"/>
    </location>
</feature>
<gene>
    <name evidence="12" type="ordered locus">Mflv_4406</name>
</gene>
<dbReference type="InterPro" id="IPR036900">
    <property type="entry name" value="A-D-PHexomutase_C_sf"/>
</dbReference>
<evidence type="ECO:0000256" key="6">
    <source>
        <dbReference type="ARBA" id="ARBA00023235"/>
    </source>
</evidence>
<evidence type="ECO:0000313" key="12">
    <source>
        <dbReference type="EMBL" id="ABP46875.1"/>
    </source>
</evidence>
<evidence type="ECO:0000259" key="10">
    <source>
        <dbReference type="Pfam" id="PF02879"/>
    </source>
</evidence>
<reference evidence="12" key="1">
    <citation type="submission" date="2007-04" db="EMBL/GenBank/DDBJ databases">
        <authorList>
            <consortium name="US DOE Joint Genome Institute"/>
            <person name="Copeland A."/>
            <person name="Lucas S."/>
            <person name="Lapidus A."/>
            <person name="Barry K."/>
            <person name="Detter J.C."/>
            <person name="Glavina del Rio T."/>
            <person name="Hammon N."/>
            <person name="Israni S."/>
            <person name="Dalin E."/>
            <person name="Tice H."/>
            <person name="Pitluck S."/>
            <person name="Chain P."/>
            <person name="Malfatti S."/>
            <person name="Shin M."/>
            <person name="Vergez L."/>
            <person name="Schmutz J."/>
            <person name="Larimer F."/>
            <person name="Land M."/>
            <person name="Hauser L."/>
            <person name="Kyrpides N."/>
            <person name="Mikhailova N."/>
            <person name="Miller C."/>
            <person name="Richardson P."/>
        </authorList>
    </citation>
    <scope>NUCLEOTIDE SEQUENCE</scope>
    <source>
        <strain evidence="12">PYR-GCK</strain>
    </source>
</reference>
<dbReference type="SUPFAM" id="SSF55957">
    <property type="entry name" value="Phosphoglucomutase, C-terminal domain"/>
    <property type="match status" value="1"/>
</dbReference>
<dbReference type="GO" id="GO:0008973">
    <property type="term" value="F:phosphopentomutase activity"/>
    <property type="evidence" value="ECO:0007669"/>
    <property type="project" value="TreeGrafter"/>
</dbReference>
<accession>A4TDJ4</accession>
<evidence type="ECO:0000256" key="7">
    <source>
        <dbReference type="RuleBase" id="RU004326"/>
    </source>
</evidence>
<dbReference type="Gene3D" id="3.40.120.10">
    <property type="entry name" value="Alpha-D-Glucose-1,6-Bisphosphate, subunit A, domain 3"/>
    <property type="match status" value="3"/>
</dbReference>
<dbReference type="InterPro" id="IPR005845">
    <property type="entry name" value="A-D-PHexomutase_a/b/a-II"/>
</dbReference>
<dbReference type="KEGG" id="mgi:Mflv_4406"/>
<evidence type="ECO:0000259" key="11">
    <source>
        <dbReference type="Pfam" id="PF02880"/>
    </source>
</evidence>
<dbReference type="PANTHER" id="PTHR45745:SF1">
    <property type="entry name" value="PHOSPHOGLUCOMUTASE 2B-RELATED"/>
    <property type="match status" value="1"/>
</dbReference>
<keyword evidence="4 7" id="KW-0479">Metal-binding</keyword>
<dbReference type="GO" id="GO:0004614">
    <property type="term" value="F:phosphoglucomutase activity"/>
    <property type="evidence" value="ECO:0007669"/>
    <property type="project" value="InterPro"/>
</dbReference>
<dbReference type="CDD" id="cd05801">
    <property type="entry name" value="PGM_like3"/>
    <property type="match status" value="1"/>
</dbReference>
<comment type="similarity">
    <text evidence="2 7">Belongs to the phosphohexose mutase family.</text>
</comment>
<evidence type="ECO:0000259" key="9">
    <source>
        <dbReference type="Pfam" id="PF02878"/>
    </source>
</evidence>
<organism evidence="12">
    <name type="scientific">Mycolicibacterium gilvum (strain PYR-GCK)</name>
    <name type="common">Mycobacterium gilvum (strain PYR-GCK)</name>
    <dbReference type="NCBI Taxonomy" id="350054"/>
    <lineage>
        <taxon>Bacteria</taxon>
        <taxon>Bacillati</taxon>
        <taxon>Actinomycetota</taxon>
        <taxon>Actinomycetes</taxon>
        <taxon>Mycobacteriales</taxon>
        <taxon>Mycobacteriaceae</taxon>
        <taxon>Mycolicibacterium</taxon>
    </lineage>
</organism>
<dbReference type="InterPro" id="IPR005846">
    <property type="entry name" value="A-D-PHexomutase_a/b/a-III"/>
</dbReference>
<sequence>MPTRGVPCGRWASRINGMAANPRAGQPAQPEDLIDVASVVTAYYTVSPDPDNVDQQVTFGTSGHRGSSLDAAFNEAHILATTQAIVEYRAAQGITGPLFIGRDTHALSEPAWVSALEVLAANDVVTHIDSADRFTPTPAVSHAILAYNRGREGNLADGIVVTPSHNPPRDGGFKYNPPNGGPADTDATGAIAKRANEILRDGLKGVHRVPLARAMRSVHRHDYLNAYVDDLPNVVDLHAISAEKIRIGADPLGGASVDYWGAIAERHNLQLTVVNPLVDATWRFMTLDTDGKIRMDCSSPNAMASLIANRESFQIATGNDADSDRHGIVTPDGGLLNPNHFLAVAIDYLFAHRPEWAAETAVGKTAVSSSIIDRVVAGLGRTLVEVPVGFKWFVGGLLDGTIGFGGEESAGASFLRRDGSVWTTDKDGIILALLASEILAVTGSTPSQRYAELAETYGAPTYARIDAPADREQKARLAKLSPEQVTATELAGEPITAKLTAAPGNGAPLGGLKVTTENAWFAARPSGTEDVYKIYAESFRGPEHLAEVQDAARDVVSKVIS</sequence>
<protein>
    <submittedName>
        <fullName evidence="12">Phosphoglucomutase, alpha-D-glucose phosphate-specific</fullName>
    </submittedName>
</protein>
<feature type="domain" description="Alpha-D-phosphohexomutase alpha/beta/alpha" evidence="11">
    <location>
        <begin position="337"/>
        <end position="457"/>
    </location>
</feature>
<dbReference type="InterPro" id="IPR016066">
    <property type="entry name" value="A-D-PHexomutase_CS"/>
</dbReference>
<dbReference type="Pfam" id="PF02878">
    <property type="entry name" value="PGM_PMM_I"/>
    <property type="match status" value="1"/>
</dbReference>
<dbReference type="InterPro" id="IPR016055">
    <property type="entry name" value="A-D-PHexomutase_a/b/a-I/II/III"/>
</dbReference>
<evidence type="ECO:0000256" key="4">
    <source>
        <dbReference type="ARBA" id="ARBA00022723"/>
    </source>
</evidence>
<dbReference type="AlphaFoldDB" id="A4TDJ4"/>
<dbReference type="Pfam" id="PF02880">
    <property type="entry name" value="PGM_PMM_III"/>
    <property type="match status" value="1"/>
</dbReference>
<feature type="domain" description="Alpha-D-phosphohexomutase alpha/beta/alpha" evidence="10">
    <location>
        <begin position="226"/>
        <end position="333"/>
    </location>
</feature>
<evidence type="ECO:0000256" key="2">
    <source>
        <dbReference type="ARBA" id="ARBA00010231"/>
    </source>
</evidence>
<dbReference type="InterPro" id="IPR005844">
    <property type="entry name" value="A-D-PHexomutase_a/b/a-I"/>
</dbReference>
<dbReference type="GO" id="GO:0006166">
    <property type="term" value="P:purine ribonucleoside salvage"/>
    <property type="evidence" value="ECO:0007669"/>
    <property type="project" value="TreeGrafter"/>
</dbReference>
<dbReference type="eggNOG" id="COG0033">
    <property type="taxonomic scope" value="Bacteria"/>
</dbReference>
<evidence type="ECO:0000259" key="8">
    <source>
        <dbReference type="Pfam" id="PF00408"/>
    </source>
</evidence>
<feature type="domain" description="Alpha-D-phosphohexomutase C-terminal" evidence="8">
    <location>
        <begin position="504"/>
        <end position="554"/>
    </location>
</feature>
<dbReference type="Pfam" id="PF02879">
    <property type="entry name" value="PGM_PMM_II"/>
    <property type="match status" value="1"/>
</dbReference>
<reference evidence="12" key="2">
    <citation type="journal article" date="2013" name="PLoS ONE">
        <title>A Gene Expression Study of the Activities of Aromatic Ring-Cleavage Dioxygenases in Mycobacterium gilvum PYR-GCK to Changes in Salinity and pH during Pyrene Degradation.</title>
        <authorList>
            <person name="Badejo A.C."/>
            <person name="Badejo A.O."/>
            <person name="Shin K.H."/>
            <person name="Chai Y.G."/>
        </authorList>
    </citation>
    <scope>NUCLEOTIDE SEQUENCE [LARGE SCALE GENOMIC DNA]</scope>
    <source>
        <strain evidence="12">PYR-GCK</strain>
    </source>
</reference>
<keyword evidence="5 7" id="KW-0460">Magnesium</keyword>
<dbReference type="EMBL" id="CP000656">
    <property type="protein sequence ID" value="ABP46875.1"/>
    <property type="molecule type" value="Genomic_DNA"/>
</dbReference>
<dbReference type="NCBIfam" id="TIGR01132">
    <property type="entry name" value="pgm"/>
    <property type="match status" value="1"/>
</dbReference>
<comment type="cofactor">
    <cofactor evidence="1">
        <name>Mg(2+)</name>
        <dbReference type="ChEBI" id="CHEBI:18420"/>
    </cofactor>
</comment>
<evidence type="ECO:0000256" key="5">
    <source>
        <dbReference type="ARBA" id="ARBA00022842"/>
    </source>
</evidence>
<dbReference type="GO" id="GO:0005975">
    <property type="term" value="P:carbohydrate metabolic process"/>
    <property type="evidence" value="ECO:0007669"/>
    <property type="project" value="InterPro"/>
</dbReference>
<keyword evidence="3" id="KW-0597">Phosphoprotein</keyword>
<dbReference type="GO" id="GO:0000287">
    <property type="term" value="F:magnesium ion binding"/>
    <property type="evidence" value="ECO:0007669"/>
    <property type="project" value="InterPro"/>
</dbReference>
<dbReference type="HOGENOM" id="CLU_016950_8_1_11"/>
<evidence type="ECO:0000256" key="1">
    <source>
        <dbReference type="ARBA" id="ARBA00001946"/>
    </source>
</evidence>
<dbReference type="PANTHER" id="PTHR45745">
    <property type="entry name" value="PHOSPHOMANNOMUTASE 45A"/>
    <property type="match status" value="1"/>
</dbReference>
<dbReference type="STRING" id="350054.Mflv_4406"/>
<dbReference type="InterPro" id="IPR005852">
    <property type="entry name" value="PGM_a-D-Glc-sp"/>
</dbReference>
<dbReference type="InterPro" id="IPR005843">
    <property type="entry name" value="A-D-PHexomutase_C"/>
</dbReference>
<proteinExistence type="inferred from homology"/>
<keyword evidence="6" id="KW-0413">Isomerase</keyword>
<dbReference type="Gene3D" id="3.30.310.50">
    <property type="entry name" value="Alpha-D-phosphohexomutase, C-terminal domain"/>
    <property type="match status" value="1"/>
</dbReference>
<dbReference type="PROSITE" id="PS00710">
    <property type="entry name" value="PGM_PMM"/>
    <property type="match status" value="1"/>
</dbReference>
<dbReference type="Pfam" id="PF00408">
    <property type="entry name" value="PGM_PMM_IV"/>
    <property type="match status" value="1"/>
</dbReference>
<name>A4TDJ4_MYCGI</name>